<evidence type="ECO:0000256" key="8">
    <source>
        <dbReference type="SAM" id="MobiDB-lite"/>
    </source>
</evidence>
<evidence type="ECO:0000256" key="4">
    <source>
        <dbReference type="ARBA" id="ARBA00022729"/>
    </source>
</evidence>
<feature type="signal peptide" evidence="9">
    <location>
        <begin position="1"/>
        <end position="22"/>
    </location>
</feature>
<dbReference type="InterPro" id="IPR046936">
    <property type="entry name" value="BIM1-like"/>
</dbReference>
<feature type="domain" description="Copper acquisition factor BIM1-like" evidence="10">
    <location>
        <begin position="21"/>
        <end position="164"/>
    </location>
</feature>
<dbReference type="PANTHER" id="PTHR34992">
    <property type="entry name" value="HYPHAL ANASTAMOSIS-7 PROTEIN"/>
    <property type="match status" value="1"/>
</dbReference>
<name>A0A6A6VEP6_9PLEO</name>
<gene>
    <name evidence="11" type="ORF">M011DRAFT_324733</name>
</gene>
<dbReference type="Pfam" id="PF20238">
    <property type="entry name" value="BIM1-like_dom"/>
    <property type="match status" value="1"/>
</dbReference>
<evidence type="ECO:0000256" key="2">
    <source>
        <dbReference type="ARBA" id="ARBA00022475"/>
    </source>
</evidence>
<dbReference type="Proteomes" id="UP000799440">
    <property type="component" value="Unassembled WGS sequence"/>
</dbReference>
<dbReference type="InterPro" id="IPR046530">
    <property type="entry name" value="BIM1-like_dom"/>
</dbReference>
<keyword evidence="2" id="KW-1003">Cell membrane</keyword>
<reference evidence="11" key="1">
    <citation type="journal article" date="2020" name="Stud. Mycol.">
        <title>101 Dothideomycetes genomes: a test case for predicting lifestyles and emergence of pathogens.</title>
        <authorList>
            <person name="Haridas S."/>
            <person name="Albert R."/>
            <person name="Binder M."/>
            <person name="Bloem J."/>
            <person name="Labutti K."/>
            <person name="Salamov A."/>
            <person name="Andreopoulos B."/>
            <person name="Baker S."/>
            <person name="Barry K."/>
            <person name="Bills G."/>
            <person name="Bluhm B."/>
            <person name="Cannon C."/>
            <person name="Castanera R."/>
            <person name="Culley D."/>
            <person name="Daum C."/>
            <person name="Ezra D."/>
            <person name="Gonzalez J."/>
            <person name="Henrissat B."/>
            <person name="Kuo A."/>
            <person name="Liang C."/>
            <person name="Lipzen A."/>
            <person name="Lutzoni F."/>
            <person name="Magnuson J."/>
            <person name="Mondo S."/>
            <person name="Nolan M."/>
            <person name="Ohm R."/>
            <person name="Pangilinan J."/>
            <person name="Park H.-J."/>
            <person name="Ramirez L."/>
            <person name="Alfaro M."/>
            <person name="Sun H."/>
            <person name="Tritt A."/>
            <person name="Yoshinaga Y."/>
            <person name="Zwiers L.-H."/>
            <person name="Turgeon B."/>
            <person name="Goodwin S."/>
            <person name="Spatafora J."/>
            <person name="Crous P."/>
            <person name="Grigoriev I."/>
        </authorList>
    </citation>
    <scope>NUCLEOTIDE SEQUENCE</scope>
    <source>
        <strain evidence="11">CBS 119925</strain>
    </source>
</reference>
<evidence type="ECO:0000256" key="6">
    <source>
        <dbReference type="ARBA" id="ARBA00023180"/>
    </source>
</evidence>
<keyword evidence="6" id="KW-0325">Glycoprotein</keyword>
<dbReference type="CDD" id="cd21176">
    <property type="entry name" value="LPMO_auxiliary-like"/>
    <property type="match status" value="1"/>
</dbReference>
<feature type="region of interest" description="Disordered" evidence="8">
    <location>
        <begin position="171"/>
        <end position="206"/>
    </location>
</feature>
<keyword evidence="7" id="KW-0449">Lipoprotein</keyword>
<keyword evidence="5" id="KW-0472">Membrane</keyword>
<evidence type="ECO:0000256" key="9">
    <source>
        <dbReference type="SAM" id="SignalP"/>
    </source>
</evidence>
<dbReference type="GO" id="GO:0005886">
    <property type="term" value="C:plasma membrane"/>
    <property type="evidence" value="ECO:0007669"/>
    <property type="project" value="UniProtKB-SubCell"/>
</dbReference>
<evidence type="ECO:0000313" key="11">
    <source>
        <dbReference type="EMBL" id="KAF2749078.1"/>
    </source>
</evidence>
<feature type="chain" id="PRO_5025669511" description="Copper acquisition factor BIM1-like domain-containing protein" evidence="9">
    <location>
        <begin position="23"/>
        <end position="229"/>
    </location>
</feature>
<comment type="subcellular location">
    <subcellularLocation>
        <location evidence="1">Cell membrane</location>
        <topology evidence="1">Lipid-anchor</topology>
        <topology evidence="1">GPI-anchor</topology>
    </subcellularLocation>
</comment>
<evidence type="ECO:0000256" key="5">
    <source>
        <dbReference type="ARBA" id="ARBA00023136"/>
    </source>
</evidence>
<proteinExistence type="predicted"/>
<sequence>MHLSALPQTLLPLFLLPLTAHAHFKLAYPTARGWDTKTATSFPCGGFDSVKEPRTPWPINGGPVQLRMDHTQTRVQVLMALGEDPGSNFNIVVRPTFAQEGLGDFCVGALSVPEGVNVTDGTLATIQVVANGHADGGLYQCADVILTSEALSESDYNDNCKNGTTKVIEENIAGSPNGTAGHGGDDDHSGSNTEEESQPPASSPTGAAAVYRGVSWVMGAVGVAAFMLV</sequence>
<dbReference type="PANTHER" id="PTHR34992:SF1">
    <property type="entry name" value="COPPER ACQUISITION FACTOR BIM1-LIKE DOMAIN-CONTAINING PROTEIN"/>
    <property type="match status" value="1"/>
</dbReference>
<keyword evidence="4 9" id="KW-0732">Signal</keyword>
<accession>A0A6A6VEP6</accession>
<dbReference type="AlphaFoldDB" id="A0A6A6VEP6"/>
<evidence type="ECO:0000256" key="7">
    <source>
        <dbReference type="ARBA" id="ARBA00023288"/>
    </source>
</evidence>
<keyword evidence="3" id="KW-0336">GPI-anchor</keyword>
<evidence type="ECO:0000259" key="10">
    <source>
        <dbReference type="Pfam" id="PF20238"/>
    </source>
</evidence>
<evidence type="ECO:0000256" key="1">
    <source>
        <dbReference type="ARBA" id="ARBA00004609"/>
    </source>
</evidence>
<dbReference type="GO" id="GO:0098552">
    <property type="term" value="C:side of membrane"/>
    <property type="evidence" value="ECO:0007669"/>
    <property type="project" value="UniProtKB-KW"/>
</dbReference>
<keyword evidence="12" id="KW-1185">Reference proteome</keyword>
<evidence type="ECO:0000313" key="12">
    <source>
        <dbReference type="Proteomes" id="UP000799440"/>
    </source>
</evidence>
<dbReference type="OrthoDB" id="2146436at2759"/>
<evidence type="ECO:0000256" key="3">
    <source>
        <dbReference type="ARBA" id="ARBA00022622"/>
    </source>
</evidence>
<protein>
    <recommendedName>
        <fullName evidence="10">Copper acquisition factor BIM1-like domain-containing protein</fullName>
    </recommendedName>
</protein>
<organism evidence="11 12">
    <name type="scientific">Sporormia fimetaria CBS 119925</name>
    <dbReference type="NCBI Taxonomy" id="1340428"/>
    <lineage>
        <taxon>Eukaryota</taxon>
        <taxon>Fungi</taxon>
        <taxon>Dikarya</taxon>
        <taxon>Ascomycota</taxon>
        <taxon>Pezizomycotina</taxon>
        <taxon>Dothideomycetes</taxon>
        <taxon>Pleosporomycetidae</taxon>
        <taxon>Pleosporales</taxon>
        <taxon>Sporormiaceae</taxon>
        <taxon>Sporormia</taxon>
    </lineage>
</organism>
<dbReference type="EMBL" id="MU006567">
    <property type="protein sequence ID" value="KAF2749078.1"/>
    <property type="molecule type" value="Genomic_DNA"/>
</dbReference>